<dbReference type="Proteomes" id="UP000799640">
    <property type="component" value="Unassembled WGS sequence"/>
</dbReference>
<protein>
    <submittedName>
        <fullName evidence="1">Uncharacterized protein</fullName>
    </submittedName>
</protein>
<name>A0A6G1HRD4_9PEZI</name>
<organism evidence="1 2">
    <name type="scientific">Trichodelitschia bisporula</name>
    <dbReference type="NCBI Taxonomy" id="703511"/>
    <lineage>
        <taxon>Eukaryota</taxon>
        <taxon>Fungi</taxon>
        <taxon>Dikarya</taxon>
        <taxon>Ascomycota</taxon>
        <taxon>Pezizomycotina</taxon>
        <taxon>Dothideomycetes</taxon>
        <taxon>Dothideomycetes incertae sedis</taxon>
        <taxon>Phaeotrichales</taxon>
        <taxon>Phaeotrichaceae</taxon>
        <taxon>Trichodelitschia</taxon>
    </lineage>
</organism>
<evidence type="ECO:0000313" key="2">
    <source>
        <dbReference type="Proteomes" id="UP000799640"/>
    </source>
</evidence>
<keyword evidence="2" id="KW-1185">Reference proteome</keyword>
<dbReference type="EMBL" id="ML996699">
    <property type="protein sequence ID" value="KAF2398618.1"/>
    <property type="molecule type" value="Genomic_DNA"/>
</dbReference>
<accession>A0A6G1HRD4</accession>
<dbReference type="AlphaFoldDB" id="A0A6G1HRD4"/>
<sequence length="162" mass="17900">MGSRPSSTCVCASLSALVSWLASLEIRGKQSLQGIVPATRVSHSVQGLTRGMEAWFVVIALGLHKWKALLLPHAHVVPLPTPYMEGRGAPHIGPTVRNLPLRPFLISSFGAFGDIRNRWSETNSHLDHFMTSPHLPSVDSFCWHCISGKQTIRSTRSRCRHT</sequence>
<gene>
    <name evidence="1" type="ORF">EJ06DRAFT_85673</name>
</gene>
<evidence type="ECO:0000313" key="1">
    <source>
        <dbReference type="EMBL" id="KAF2398618.1"/>
    </source>
</evidence>
<proteinExistence type="predicted"/>
<reference evidence="1" key="1">
    <citation type="journal article" date="2020" name="Stud. Mycol.">
        <title>101 Dothideomycetes genomes: a test case for predicting lifestyles and emergence of pathogens.</title>
        <authorList>
            <person name="Haridas S."/>
            <person name="Albert R."/>
            <person name="Binder M."/>
            <person name="Bloem J."/>
            <person name="Labutti K."/>
            <person name="Salamov A."/>
            <person name="Andreopoulos B."/>
            <person name="Baker S."/>
            <person name="Barry K."/>
            <person name="Bills G."/>
            <person name="Bluhm B."/>
            <person name="Cannon C."/>
            <person name="Castanera R."/>
            <person name="Culley D."/>
            <person name="Daum C."/>
            <person name="Ezra D."/>
            <person name="Gonzalez J."/>
            <person name="Henrissat B."/>
            <person name="Kuo A."/>
            <person name="Liang C."/>
            <person name="Lipzen A."/>
            <person name="Lutzoni F."/>
            <person name="Magnuson J."/>
            <person name="Mondo S."/>
            <person name="Nolan M."/>
            <person name="Ohm R."/>
            <person name="Pangilinan J."/>
            <person name="Park H.-J."/>
            <person name="Ramirez L."/>
            <person name="Alfaro M."/>
            <person name="Sun H."/>
            <person name="Tritt A."/>
            <person name="Yoshinaga Y."/>
            <person name="Zwiers L.-H."/>
            <person name="Turgeon B."/>
            <person name="Goodwin S."/>
            <person name="Spatafora J."/>
            <person name="Crous P."/>
            <person name="Grigoriev I."/>
        </authorList>
    </citation>
    <scope>NUCLEOTIDE SEQUENCE</scope>
    <source>
        <strain evidence="1">CBS 262.69</strain>
    </source>
</reference>